<dbReference type="InterPro" id="IPR036388">
    <property type="entry name" value="WH-like_DNA-bd_sf"/>
</dbReference>
<reference evidence="1" key="2">
    <citation type="submission" date="2023-07" db="EMBL/GenBank/DDBJ databases">
        <authorList>
            <person name="Bai X.-H."/>
            <person name="Wang H.-H."/>
            <person name="Wang J."/>
            <person name="Ma M.-Y."/>
            <person name="Hu H.-H."/>
            <person name="Song Z.-L."/>
            <person name="Ma H.-G."/>
            <person name="Fan Y."/>
            <person name="Du C.-Y."/>
            <person name="Xu J.-C."/>
        </authorList>
    </citation>
    <scope>NUCLEOTIDE SEQUENCE</scope>
    <source>
        <strain evidence="1">CZ1</strain>
    </source>
</reference>
<evidence type="ECO:0000313" key="1">
    <source>
        <dbReference type="EMBL" id="WNZ44082.1"/>
    </source>
</evidence>
<accession>A0AA96WQP7</accession>
<name>A0AA96WQP7_LEPBY</name>
<dbReference type="Gene3D" id="1.10.10.10">
    <property type="entry name" value="Winged helix-like DNA-binding domain superfamily/Winged helix DNA-binding domain"/>
    <property type="match status" value="1"/>
</dbReference>
<proteinExistence type="predicted"/>
<dbReference type="EMBL" id="CP130144">
    <property type="protein sequence ID" value="WNZ44082.1"/>
    <property type="molecule type" value="Genomic_DNA"/>
</dbReference>
<dbReference type="RefSeq" id="WP_316426269.1">
    <property type="nucleotide sequence ID" value="NZ_CP130144.1"/>
</dbReference>
<reference evidence="1" key="1">
    <citation type="journal article" date="2023" name="Plants (Basel)">
        <title>Genomic Analysis of Leptolyngbya boryana CZ1 Reveals Efficient Carbon Fixation Modules.</title>
        <authorList>
            <person name="Bai X."/>
            <person name="Wang H."/>
            <person name="Cheng W."/>
            <person name="Wang J."/>
            <person name="Ma M."/>
            <person name="Hu H."/>
            <person name="Song Z."/>
            <person name="Ma H."/>
            <person name="Fan Y."/>
            <person name="Du C."/>
            <person name="Xu J."/>
        </authorList>
    </citation>
    <scope>NUCLEOTIDE SEQUENCE</scope>
    <source>
        <strain evidence="1">CZ1</strain>
    </source>
</reference>
<organism evidence="1">
    <name type="scientific">Leptolyngbya boryana CZ1</name>
    <dbReference type="NCBI Taxonomy" id="3060204"/>
    <lineage>
        <taxon>Bacteria</taxon>
        <taxon>Bacillati</taxon>
        <taxon>Cyanobacteriota</taxon>
        <taxon>Cyanophyceae</taxon>
        <taxon>Leptolyngbyales</taxon>
        <taxon>Leptolyngbyaceae</taxon>
        <taxon>Leptolyngbya group</taxon>
        <taxon>Leptolyngbya</taxon>
    </lineage>
</organism>
<gene>
    <name evidence="1" type="ORF">Q2T42_19830</name>
</gene>
<protein>
    <submittedName>
        <fullName evidence="1">Uncharacterized protein</fullName>
    </submittedName>
</protein>
<dbReference type="AlphaFoldDB" id="A0AA96WQP7"/>
<sequence length="459" mass="53029">MRSESLYWTFAQINPPGGHRIQELSQAKDFFQTQIKELAANTEISDRVIQAHLFNLSTAPDPALEALLCLRCFISHKILQACQLLETRFGAQHQFKYDDLLPFVLTDPGKINEFAPSNDESQPRPPAYAYKILNSFHPEKGELGNWTIRLVKDNKELNQYLLQQGLYRMTDWGLLNNFKRPQFEHILQTFYHYNNSQIEQAIVLLESYHAIYTQDWRSSGKKGRCPIPTKEQLQKINHLIQQKTQTPLKNSTLLAQLKEIAKLLREYSIKSKGGNPANLSIHIPKVAQLIQNQQSDPQTDDITEFSRDYQKHFLDVLDQAIAEAIRDRLNNKTATKRDRYLKAMRLYYCDQVSQSEIATQLNLNDQSSVSHLLDLRSLQAQVRRIMLKLLKPLVRQLASVYCNAERLEKLDGSLDTLLNQQIDLLLDEETKRAKTPKHYGGDSLFAERMCLFLDQETAT</sequence>